<dbReference type="CDD" id="cd05799">
    <property type="entry name" value="PGM2"/>
    <property type="match status" value="1"/>
</dbReference>
<feature type="domain" description="Alpha-D-phosphohexomutase alpha/beta/alpha" evidence="9">
    <location>
        <begin position="54"/>
        <end position="189"/>
    </location>
</feature>
<dbReference type="GO" id="GO:0005975">
    <property type="term" value="P:carbohydrate metabolic process"/>
    <property type="evidence" value="ECO:0007669"/>
    <property type="project" value="InterPro"/>
</dbReference>
<dbReference type="GO" id="GO:0008973">
    <property type="term" value="F:phosphopentomutase activity"/>
    <property type="evidence" value="ECO:0007669"/>
    <property type="project" value="TreeGrafter"/>
</dbReference>
<feature type="domain" description="Alpha-D-phosphohexomutase C-terminal" evidence="8">
    <location>
        <begin position="477"/>
        <end position="509"/>
    </location>
</feature>
<reference evidence="13" key="1">
    <citation type="submission" date="2016-10" db="EMBL/GenBank/DDBJ databases">
        <authorList>
            <person name="Varghese N."/>
            <person name="Submissions S."/>
        </authorList>
    </citation>
    <scope>NUCLEOTIDE SEQUENCE [LARGE SCALE GENOMIC DNA]</scope>
    <source>
        <strain evidence="13">CGMCC 4.3506</strain>
    </source>
</reference>
<evidence type="ECO:0000259" key="11">
    <source>
        <dbReference type="Pfam" id="PF02880"/>
    </source>
</evidence>
<dbReference type="PANTHER" id="PTHR45745">
    <property type="entry name" value="PHOSPHOMANNOMUTASE 45A"/>
    <property type="match status" value="1"/>
</dbReference>
<evidence type="ECO:0000259" key="8">
    <source>
        <dbReference type="Pfam" id="PF00408"/>
    </source>
</evidence>
<dbReference type="Pfam" id="PF02878">
    <property type="entry name" value="PGM_PMM_I"/>
    <property type="match status" value="1"/>
</dbReference>
<dbReference type="GO" id="GO:0006166">
    <property type="term" value="P:purine ribonucleoside salvage"/>
    <property type="evidence" value="ECO:0007669"/>
    <property type="project" value="TreeGrafter"/>
</dbReference>
<evidence type="ECO:0000256" key="6">
    <source>
        <dbReference type="ARBA" id="ARBA00023235"/>
    </source>
</evidence>
<dbReference type="InterPro" id="IPR005843">
    <property type="entry name" value="A-D-PHexomutase_C"/>
</dbReference>
<dbReference type="STRING" id="200378.SAMN05216553_10495"/>
<evidence type="ECO:0000259" key="10">
    <source>
        <dbReference type="Pfam" id="PF02879"/>
    </source>
</evidence>
<evidence type="ECO:0000256" key="1">
    <source>
        <dbReference type="ARBA" id="ARBA00001946"/>
    </source>
</evidence>
<dbReference type="Gene3D" id="3.30.310.50">
    <property type="entry name" value="Alpha-D-phosphohexomutase, C-terminal domain"/>
    <property type="match status" value="1"/>
</dbReference>
<dbReference type="AlphaFoldDB" id="A0A1G7PVA8"/>
<comment type="similarity">
    <text evidence="2 7">Belongs to the phosphohexose mutase family.</text>
</comment>
<keyword evidence="13" id="KW-1185">Reference proteome</keyword>
<dbReference type="Pfam" id="PF02879">
    <property type="entry name" value="PGM_PMM_II"/>
    <property type="match status" value="1"/>
</dbReference>
<dbReference type="OrthoDB" id="9806956at2"/>
<evidence type="ECO:0000256" key="3">
    <source>
        <dbReference type="ARBA" id="ARBA00022553"/>
    </source>
</evidence>
<dbReference type="Pfam" id="PF02880">
    <property type="entry name" value="PGM_PMM_III"/>
    <property type="match status" value="1"/>
</dbReference>
<dbReference type="InterPro" id="IPR005844">
    <property type="entry name" value="A-D-PHexomutase_a/b/a-I"/>
</dbReference>
<dbReference type="InterPro" id="IPR036900">
    <property type="entry name" value="A-D-PHexomutase_C_sf"/>
</dbReference>
<keyword evidence="6" id="KW-0413">Isomerase</keyword>
<feature type="domain" description="Alpha-D-phosphohexomutase alpha/beta/alpha" evidence="11">
    <location>
        <begin position="322"/>
        <end position="429"/>
    </location>
</feature>
<dbReference type="GO" id="GO:0000287">
    <property type="term" value="F:magnesium ion binding"/>
    <property type="evidence" value="ECO:0007669"/>
    <property type="project" value="InterPro"/>
</dbReference>
<dbReference type="InterPro" id="IPR005841">
    <property type="entry name" value="Alpha-D-phosphohexomutase_SF"/>
</dbReference>
<name>A0A1G7PVA8_9PSEU</name>
<dbReference type="InterPro" id="IPR016055">
    <property type="entry name" value="A-D-PHexomutase_a/b/a-I/II/III"/>
</dbReference>
<dbReference type="PANTHER" id="PTHR45745:SF1">
    <property type="entry name" value="PHOSPHOGLUCOMUTASE 2B-RELATED"/>
    <property type="match status" value="1"/>
</dbReference>
<dbReference type="PRINTS" id="PR00509">
    <property type="entry name" value="PGMPMM"/>
</dbReference>
<dbReference type="InterPro" id="IPR016066">
    <property type="entry name" value="A-D-PHexomutase_CS"/>
</dbReference>
<dbReference type="Gene3D" id="3.40.120.10">
    <property type="entry name" value="Alpha-D-Glucose-1,6-Bisphosphate, subunit A, domain 3"/>
    <property type="match status" value="3"/>
</dbReference>
<gene>
    <name evidence="12" type="ORF">SAMN05216553_10495</name>
</gene>
<evidence type="ECO:0000256" key="4">
    <source>
        <dbReference type="ARBA" id="ARBA00022723"/>
    </source>
</evidence>
<evidence type="ECO:0000313" key="12">
    <source>
        <dbReference type="EMBL" id="SDF90196.1"/>
    </source>
</evidence>
<keyword evidence="3" id="KW-0597">Phosphoprotein</keyword>
<evidence type="ECO:0000256" key="7">
    <source>
        <dbReference type="RuleBase" id="RU004326"/>
    </source>
</evidence>
<protein>
    <submittedName>
        <fullName evidence="12">Phosphomannomutase</fullName>
    </submittedName>
</protein>
<dbReference type="SUPFAM" id="SSF53738">
    <property type="entry name" value="Phosphoglucomutase, first 3 domains"/>
    <property type="match status" value="3"/>
</dbReference>
<evidence type="ECO:0000256" key="5">
    <source>
        <dbReference type="ARBA" id="ARBA00022842"/>
    </source>
</evidence>
<evidence type="ECO:0000313" key="13">
    <source>
        <dbReference type="Proteomes" id="UP000199623"/>
    </source>
</evidence>
<evidence type="ECO:0000259" key="9">
    <source>
        <dbReference type="Pfam" id="PF02878"/>
    </source>
</evidence>
<sequence length="539" mass="55953">MSLTPALRDATFRWIADDPSAVTREELQGVLARAMGGDPAALEDLQDRMAGPLTFGTAGLRGPVRAGTNGMNVATVVRATAGLAAWLGGSGAGGSGVVFVGRDARHGSEEFAVAAAEVMAAAGFDVRMLPGPLPTPVLAFLVRAHDAVAGIQITASHNPPADNGYKLYLAGGSQIMPPSDREIEKAIESVPAAVSVPRSSSYTTVSDADVDAYLERMAQLPTGQARELRIALTPMHGVGGAFAVEALRRAGFTDVHVVRSQAVPDPDFPTVVFPNPEEPGASDALLELAASVDADLAIALDPDADRCALGVKDGESWRMLRGDETGVLLGSLVLSTTESADPLVATTIVSSSLLKSIAAAHGARYTETLTGFKWLARAGEGLVFAYEEALGNCVDPAHVADKDGISAAVVAADLAAGLKASGRTLLDALDQLAVDHGLHLTDQISLRYTDLSLIGATMGRLRANPPAGFTSEDLLPDADVLRWTADGGVRVIVRPSGTEPKLKAYLEVVEPVADGLESARAAGRARLAELRERVTALVS</sequence>
<dbReference type="Pfam" id="PF00408">
    <property type="entry name" value="PGM_PMM_IV"/>
    <property type="match status" value="1"/>
</dbReference>
<organism evidence="12 13">
    <name type="scientific">Lentzea fradiae</name>
    <dbReference type="NCBI Taxonomy" id="200378"/>
    <lineage>
        <taxon>Bacteria</taxon>
        <taxon>Bacillati</taxon>
        <taxon>Actinomycetota</taxon>
        <taxon>Actinomycetes</taxon>
        <taxon>Pseudonocardiales</taxon>
        <taxon>Pseudonocardiaceae</taxon>
        <taxon>Lentzea</taxon>
    </lineage>
</organism>
<accession>A0A1G7PVA8</accession>
<proteinExistence type="inferred from homology"/>
<dbReference type="RefSeq" id="WP_090048046.1">
    <property type="nucleotide sequence ID" value="NZ_FNCC01000004.1"/>
</dbReference>
<dbReference type="Proteomes" id="UP000199623">
    <property type="component" value="Unassembled WGS sequence"/>
</dbReference>
<keyword evidence="4 7" id="KW-0479">Metal-binding</keyword>
<dbReference type="SUPFAM" id="SSF55957">
    <property type="entry name" value="Phosphoglucomutase, C-terminal domain"/>
    <property type="match status" value="1"/>
</dbReference>
<dbReference type="PROSITE" id="PS00710">
    <property type="entry name" value="PGM_PMM"/>
    <property type="match status" value="1"/>
</dbReference>
<feature type="domain" description="Alpha-D-phosphohexomutase alpha/beta/alpha" evidence="10">
    <location>
        <begin position="212"/>
        <end position="310"/>
    </location>
</feature>
<dbReference type="InterPro" id="IPR005845">
    <property type="entry name" value="A-D-PHexomutase_a/b/a-II"/>
</dbReference>
<evidence type="ECO:0000256" key="2">
    <source>
        <dbReference type="ARBA" id="ARBA00010231"/>
    </source>
</evidence>
<comment type="cofactor">
    <cofactor evidence="1">
        <name>Mg(2+)</name>
        <dbReference type="ChEBI" id="CHEBI:18420"/>
    </cofactor>
</comment>
<dbReference type="EMBL" id="FNCC01000004">
    <property type="protein sequence ID" value="SDF90196.1"/>
    <property type="molecule type" value="Genomic_DNA"/>
</dbReference>
<keyword evidence="5 7" id="KW-0460">Magnesium</keyword>
<dbReference type="InterPro" id="IPR005846">
    <property type="entry name" value="A-D-PHexomutase_a/b/a-III"/>
</dbReference>